<keyword evidence="8" id="KW-1185">Reference proteome</keyword>
<protein>
    <recommendedName>
        <fullName evidence="6">Alpha box domain-containing protein</fullName>
    </recommendedName>
</protein>
<dbReference type="Pfam" id="PF04769">
    <property type="entry name" value="MATalpha_HMGbox"/>
    <property type="match status" value="1"/>
</dbReference>
<comment type="similarity">
    <text evidence="5">Belongs to the MATALPHA1 family.</text>
</comment>
<dbReference type="GO" id="GO:0005634">
    <property type="term" value="C:nucleus"/>
    <property type="evidence" value="ECO:0007669"/>
    <property type="project" value="UniProtKB-SubCell"/>
</dbReference>
<keyword evidence="4 5" id="KW-0539">Nucleus</keyword>
<dbReference type="Proteomes" id="UP000398389">
    <property type="component" value="Unassembled WGS sequence"/>
</dbReference>
<sequence length="271" mass="30724">MNKVTTYFIDFNAPQEGTESCNHTEELPAIPEMSLDLRSALEQLKALHLSSNKTKKKRFSRSQNHKPSKIHGFTAYKSYYSRNFLSVSQGLISAILSKAWALEKNQHVWDLYAKLYRRYKRNLSFSEWLEKNTVSAESSNFEFDEKIKSLNTSKINPSAMYETFDSSSSSPQISLDMQPANFVDSTLQLSLEVLPSSIHAGSGLPYITTDMSDNSRDFVLHLTPENNTEISNESLDVTLSMISSSSKISSSYNDLLHIFGPEWLQESEYLG</sequence>
<dbReference type="AlphaFoldDB" id="A0A5E8BIA6"/>
<organism evidence="7 8">
    <name type="scientific">Magnusiomyces paraingens</name>
    <dbReference type="NCBI Taxonomy" id="2606893"/>
    <lineage>
        <taxon>Eukaryota</taxon>
        <taxon>Fungi</taxon>
        <taxon>Dikarya</taxon>
        <taxon>Ascomycota</taxon>
        <taxon>Saccharomycotina</taxon>
        <taxon>Dipodascomycetes</taxon>
        <taxon>Dipodascales</taxon>
        <taxon>Dipodascaceae</taxon>
        <taxon>Magnusiomyces</taxon>
    </lineage>
</organism>
<keyword evidence="2 5" id="KW-0238">DNA-binding</keyword>
<dbReference type="RefSeq" id="XP_031853653.1">
    <property type="nucleotide sequence ID" value="XM_031997762.1"/>
</dbReference>
<evidence type="ECO:0000313" key="8">
    <source>
        <dbReference type="Proteomes" id="UP000398389"/>
    </source>
</evidence>
<evidence type="ECO:0000313" key="7">
    <source>
        <dbReference type="EMBL" id="VVT51280.1"/>
    </source>
</evidence>
<dbReference type="InterPro" id="IPR006856">
    <property type="entry name" value="MATalpha_HMGbox"/>
</dbReference>
<comment type="subcellular location">
    <subcellularLocation>
        <location evidence="5">Nucleus</location>
    </subcellularLocation>
</comment>
<evidence type="ECO:0000259" key="6">
    <source>
        <dbReference type="PROSITE" id="PS51325"/>
    </source>
</evidence>
<evidence type="ECO:0000256" key="3">
    <source>
        <dbReference type="ARBA" id="ARBA00023163"/>
    </source>
</evidence>
<accession>A0A5E8BIA6</accession>
<dbReference type="GeneID" id="43581862"/>
<dbReference type="PROSITE" id="PS51325">
    <property type="entry name" value="ALPHA_BOX"/>
    <property type="match status" value="1"/>
</dbReference>
<dbReference type="EMBL" id="CABVLU010000002">
    <property type="protein sequence ID" value="VVT51280.1"/>
    <property type="molecule type" value="Genomic_DNA"/>
</dbReference>
<dbReference type="OrthoDB" id="5398665at2759"/>
<proteinExistence type="inferred from homology"/>
<dbReference type="GO" id="GO:0008301">
    <property type="term" value="F:DNA binding, bending"/>
    <property type="evidence" value="ECO:0007669"/>
    <property type="project" value="InterPro"/>
</dbReference>
<evidence type="ECO:0000256" key="4">
    <source>
        <dbReference type="ARBA" id="ARBA00023242"/>
    </source>
</evidence>
<gene>
    <name evidence="7" type="ORF">SAPINGB_P003044</name>
</gene>
<evidence type="ECO:0000256" key="2">
    <source>
        <dbReference type="ARBA" id="ARBA00023125"/>
    </source>
</evidence>
<reference evidence="7 8" key="1">
    <citation type="submission" date="2019-09" db="EMBL/GenBank/DDBJ databases">
        <authorList>
            <person name="Brejova B."/>
        </authorList>
    </citation>
    <scope>NUCLEOTIDE SEQUENCE [LARGE SCALE GENOMIC DNA]</scope>
</reference>
<evidence type="ECO:0000256" key="1">
    <source>
        <dbReference type="ARBA" id="ARBA00023015"/>
    </source>
</evidence>
<evidence type="ECO:0000256" key="5">
    <source>
        <dbReference type="RuleBase" id="RU003516"/>
    </source>
</evidence>
<keyword evidence="1 5" id="KW-0805">Transcription regulation</keyword>
<dbReference type="GO" id="GO:0045895">
    <property type="term" value="P:positive regulation of mating-type specific transcription, DNA-templated"/>
    <property type="evidence" value="ECO:0007669"/>
    <property type="project" value="InterPro"/>
</dbReference>
<feature type="domain" description="Alpha box" evidence="6">
    <location>
        <begin position="65"/>
        <end position="120"/>
    </location>
</feature>
<name>A0A5E8BIA6_9ASCO</name>
<keyword evidence="3 5" id="KW-0804">Transcription</keyword>